<feature type="domain" description="CP-type G" evidence="7">
    <location>
        <begin position="147"/>
        <end position="332"/>
    </location>
</feature>
<keyword evidence="4" id="KW-0342">GTP-binding</keyword>
<dbReference type="OrthoDB" id="444945at2759"/>
<evidence type="ECO:0000256" key="6">
    <source>
        <dbReference type="SAM" id="MobiDB-lite"/>
    </source>
</evidence>
<dbReference type="PROSITE" id="PS51721">
    <property type="entry name" value="G_CP"/>
    <property type="match status" value="1"/>
</dbReference>
<keyword evidence="2" id="KW-0547">Nucleotide-binding</keyword>
<dbReference type="Pfam" id="PF08701">
    <property type="entry name" value="GN3L_Grn1"/>
    <property type="match status" value="1"/>
</dbReference>
<dbReference type="Proteomes" id="UP000054558">
    <property type="component" value="Unassembled WGS sequence"/>
</dbReference>
<feature type="compositionally biased region" description="Basic residues" evidence="6">
    <location>
        <begin position="25"/>
        <end position="34"/>
    </location>
</feature>
<dbReference type="GO" id="GO:0005730">
    <property type="term" value="C:nucleolus"/>
    <property type="evidence" value="ECO:0000318"/>
    <property type="project" value="GO_Central"/>
</dbReference>
<keyword evidence="9" id="KW-1185">Reference proteome</keyword>
<dbReference type="OMA" id="FKLDGLW"/>
<dbReference type="AlphaFoldDB" id="A0A1Y1I929"/>
<evidence type="ECO:0000256" key="5">
    <source>
        <dbReference type="ARBA" id="ARBA00023242"/>
    </source>
</evidence>
<dbReference type="Gene3D" id="3.40.50.300">
    <property type="entry name" value="P-loop containing nucleotide triphosphate hydrolases"/>
    <property type="match status" value="1"/>
</dbReference>
<organism evidence="8 9">
    <name type="scientific">Klebsormidium nitens</name>
    <name type="common">Green alga</name>
    <name type="synonym">Ulothrix nitens</name>
    <dbReference type="NCBI Taxonomy" id="105231"/>
    <lineage>
        <taxon>Eukaryota</taxon>
        <taxon>Viridiplantae</taxon>
        <taxon>Streptophyta</taxon>
        <taxon>Klebsormidiophyceae</taxon>
        <taxon>Klebsormidiales</taxon>
        <taxon>Klebsormidiaceae</taxon>
        <taxon>Klebsormidium</taxon>
    </lineage>
</organism>
<dbReference type="GO" id="GO:0005525">
    <property type="term" value="F:GTP binding"/>
    <property type="evidence" value="ECO:0007669"/>
    <property type="project" value="UniProtKB-KW"/>
</dbReference>
<dbReference type="CDD" id="cd04178">
    <property type="entry name" value="Nucleostemin_like"/>
    <property type="match status" value="1"/>
</dbReference>
<dbReference type="FunFam" id="3.40.50.300:FF:000571">
    <property type="entry name" value="Guanine nucleotide-binding protein-like NSN1"/>
    <property type="match status" value="1"/>
</dbReference>
<dbReference type="FunFam" id="1.10.1580.10:FF:000002">
    <property type="entry name" value="Guanine nucleotide-binding protein-like 3 (nucleolar)-like"/>
    <property type="match status" value="1"/>
</dbReference>
<dbReference type="InterPro" id="IPR006073">
    <property type="entry name" value="GTP-bd"/>
</dbReference>
<dbReference type="EMBL" id="DF237172">
    <property type="protein sequence ID" value="GAQ85196.1"/>
    <property type="molecule type" value="Genomic_DNA"/>
</dbReference>
<feature type="compositionally biased region" description="Acidic residues" evidence="6">
    <location>
        <begin position="593"/>
        <end position="626"/>
    </location>
</feature>
<dbReference type="PANTHER" id="PTHR11089:SF30">
    <property type="entry name" value="GUANINE NUCLEOTIDE-BINDING PROTEIN-LIKE 3 HOMOLOG"/>
    <property type="match status" value="1"/>
</dbReference>
<dbReference type="InterPro" id="IPR027417">
    <property type="entry name" value="P-loop_NTPase"/>
</dbReference>
<dbReference type="PRINTS" id="PR00326">
    <property type="entry name" value="GTP1OBG"/>
</dbReference>
<evidence type="ECO:0000259" key="7">
    <source>
        <dbReference type="PROSITE" id="PS51721"/>
    </source>
</evidence>
<dbReference type="GO" id="GO:0050793">
    <property type="term" value="P:regulation of developmental process"/>
    <property type="evidence" value="ECO:0007669"/>
    <property type="project" value="UniProtKB-ARBA"/>
</dbReference>
<dbReference type="PANTHER" id="PTHR11089">
    <property type="entry name" value="GTP-BINDING PROTEIN-RELATED"/>
    <property type="match status" value="1"/>
</dbReference>
<dbReference type="GO" id="GO:0051239">
    <property type="term" value="P:regulation of multicellular organismal process"/>
    <property type="evidence" value="ECO:0007669"/>
    <property type="project" value="UniProtKB-ARBA"/>
</dbReference>
<feature type="compositionally biased region" description="Basic and acidic residues" evidence="6">
    <location>
        <begin position="77"/>
        <end position="89"/>
    </location>
</feature>
<sequence>MPKRSSKSKSKRLPLRKKYKILKKVKDHHKKKAKEAKIQERGKQKVLKDPGIPAQWPFREQELAALEAKRARTLEEIERKKQEKKEARAAKRKASTMDVDDADGEDEGLAALAQQAEAREQDFERQRKKKAKLEGGGLNDGSRRAYYKEFLKVVEAADVIIQVLDARDPLGSRCKEVERLVLKSGGLKRMVLLLNKIDLVPREVAEQWLKYLREELPTVAFKASTQLQKGNLGQKSLPSATSGAGALQGSESLGADTLLQLLKNYSRNQNLKTSITVGVVGFPNVGKSSLINSLKRSKVANVGATPGVTRSMQEIQLDKNVKLLDCPGIVFSSAVGNEAAAALRNAVKVEKLEDPILPVSEILRLCPPEQLMSIYKIAKFKDVDEFLRAVAASRGKLKKGGVPDITGTARVVLHDWNGGAIPYYTSPPKRAAADVADAAVVAGWGKEFDVEAVFANETSTVIAGLPSLQEGEYAKLPAGRPPQMEGAEGLPESEGEEEEEEEQATTSDMDDEERVAKGSTFEHEHRGTAYLNQTQILYDAEGIYNPHAARAARKQKKKAEKLPEDDGSDYDFETDYRPAATNGVRNGAKAEEVDAEEESAEEEGSEGEEESEGEEGSGEEGDEMAE</sequence>
<feature type="compositionally biased region" description="Acidic residues" evidence="6">
    <location>
        <begin position="563"/>
        <end position="573"/>
    </location>
</feature>
<dbReference type="InterPro" id="IPR030378">
    <property type="entry name" value="G_CP_dom"/>
</dbReference>
<accession>A0A1Y1I929</accession>
<dbReference type="Pfam" id="PF01926">
    <property type="entry name" value="MMR_HSR1"/>
    <property type="match status" value="1"/>
</dbReference>
<feature type="region of interest" description="Disordered" evidence="6">
    <location>
        <begin position="474"/>
        <end position="528"/>
    </location>
</feature>
<dbReference type="STRING" id="105231.A0A1Y1I929"/>
<reference evidence="8 9" key="1">
    <citation type="journal article" date="2014" name="Nat. Commun.">
        <title>Klebsormidium flaccidum genome reveals primary factors for plant terrestrial adaptation.</title>
        <authorList>
            <person name="Hori K."/>
            <person name="Maruyama F."/>
            <person name="Fujisawa T."/>
            <person name="Togashi T."/>
            <person name="Yamamoto N."/>
            <person name="Seo M."/>
            <person name="Sato S."/>
            <person name="Yamada T."/>
            <person name="Mori H."/>
            <person name="Tajima N."/>
            <person name="Moriyama T."/>
            <person name="Ikeuchi M."/>
            <person name="Watanabe M."/>
            <person name="Wada H."/>
            <person name="Kobayashi K."/>
            <person name="Saito M."/>
            <person name="Masuda T."/>
            <person name="Sasaki-Sekimoto Y."/>
            <person name="Mashiguchi K."/>
            <person name="Awai K."/>
            <person name="Shimojima M."/>
            <person name="Masuda S."/>
            <person name="Iwai M."/>
            <person name="Nobusawa T."/>
            <person name="Narise T."/>
            <person name="Kondo S."/>
            <person name="Saito H."/>
            <person name="Sato R."/>
            <person name="Murakawa M."/>
            <person name="Ihara Y."/>
            <person name="Oshima-Yamada Y."/>
            <person name="Ohtaka K."/>
            <person name="Satoh M."/>
            <person name="Sonobe K."/>
            <person name="Ishii M."/>
            <person name="Ohtani R."/>
            <person name="Kanamori-Sato M."/>
            <person name="Honoki R."/>
            <person name="Miyazaki D."/>
            <person name="Mochizuki H."/>
            <person name="Umetsu J."/>
            <person name="Higashi K."/>
            <person name="Shibata D."/>
            <person name="Kamiya Y."/>
            <person name="Sato N."/>
            <person name="Nakamura Y."/>
            <person name="Tabata S."/>
            <person name="Ida S."/>
            <person name="Kurokawa K."/>
            <person name="Ohta H."/>
        </authorList>
    </citation>
    <scope>NUCLEOTIDE SEQUENCE [LARGE SCALE GENOMIC DNA]</scope>
    <source>
        <strain evidence="8 9">NIES-2285</strain>
    </source>
</reference>
<proteinExistence type="predicted"/>
<protein>
    <submittedName>
        <fullName evidence="8">GTP-binding family protein</fullName>
    </submittedName>
</protein>
<feature type="region of interest" description="Disordered" evidence="6">
    <location>
        <begin position="549"/>
        <end position="626"/>
    </location>
</feature>
<dbReference type="SUPFAM" id="SSF52540">
    <property type="entry name" value="P-loop containing nucleoside triphosphate hydrolases"/>
    <property type="match status" value="1"/>
</dbReference>
<feature type="compositionally biased region" description="Acidic residues" evidence="6">
    <location>
        <begin position="491"/>
        <end position="513"/>
    </location>
</feature>
<feature type="compositionally biased region" description="Basic residues" evidence="6">
    <location>
        <begin position="550"/>
        <end position="559"/>
    </location>
</feature>
<keyword evidence="3" id="KW-0175">Coiled coil</keyword>
<feature type="compositionally biased region" description="Basic and acidic residues" evidence="6">
    <location>
        <begin position="35"/>
        <end position="48"/>
    </location>
</feature>
<dbReference type="InterPro" id="IPR023179">
    <property type="entry name" value="GTP-bd_ortho_bundle_sf"/>
</dbReference>
<feature type="region of interest" description="Disordered" evidence="6">
    <location>
        <begin position="25"/>
        <end position="53"/>
    </location>
</feature>
<keyword evidence="5" id="KW-0539">Nucleus</keyword>
<feature type="compositionally biased region" description="Basic and acidic residues" evidence="6">
    <location>
        <begin position="514"/>
        <end position="527"/>
    </location>
</feature>
<dbReference type="Gene3D" id="1.10.1580.10">
    <property type="match status" value="1"/>
</dbReference>
<evidence type="ECO:0000313" key="9">
    <source>
        <dbReference type="Proteomes" id="UP000054558"/>
    </source>
</evidence>
<name>A0A1Y1I929_KLENI</name>
<evidence type="ECO:0000256" key="3">
    <source>
        <dbReference type="ARBA" id="ARBA00023054"/>
    </source>
</evidence>
<comment type="subcellular location">
    <subcellularLocation>
        <location evidence="1">Nucleus</location>
        <location evidence="1">Nucleolus</location>
    </subcellularLocation>
</comment>
<feature type="region of interest" description="Disordered" evidence="6">
    <location>
        <begin position="77"/>
        <end position="103"/>
    </location>
</feature>
<dbReference type="InterPro" id="IPR014813">
    <property type="entry name" value="Gnl3_N_dom"/>
</dbReference>
<evidence type="ECO:0000313" key="8">
    <source>
        <dbReference type="EMBL" id="GAQ85196.1"/>
    </source>
</evidence>
<evidence type="ECO:0000256" key="1">
    <source>
        <dbReference type="ARBA" id="ARBA00004604"/>
    </source>
</evidence>
<gene>
    <name evidence="8" type="ORF">KFL_002230170</name>
</gene>
<dbReference type="InterPro" id="IPR050755">
    <property type="entry name" value="TRAFAC_YlqF/YawG_RiboMat"/>
</dbReference>
<evidence type="ECO:0000256" key="2">
    <source>
        <dbReference type="ARBA" id="ARBA00022741"/>
    </source>
</evidence>
<evidence type="ECO:0000256" key="4">
    <source>
        <dbReference type="ARBA" id="ARBA00023134"/>
    </source>
</evidence>